<dbReference type="GeneID" id="41973853"/>
<dbReference type="STRING" id="1093900.A0A507B2A4"/>
<dbReference type="RefSeq" id="XP_030994917.1">
    <property type="nucleotide sequence ID" value="XM_031141036.1"/>
</dbReference>
<feature type="compositionally biased region" description="Polar residues" evidence="1">
    <location>
        <begin position="190"/>
        <end position="207"/>
    </location>
</feature>
<feature type="region of interest" description="Disordered" evidence="1">
    <location>
        <begin position="58"/>
        <end position="207"/>
    </location>
</feature>
<dbReference type="AlphaFoldDB" id="A0A507B2A4"/>
<feature type="compositionally biased region" description="Basic and acidic residues" evidence="1">
    <location>
        <begin position="168"/>
        <end position="177"/>
    </location>
</feature>
<dbReference type="EMBL" id="SKBQ01000036">
    <property type="protein sequence ID" value="TPX13206.1"/>
    <property type="molecule type" value="Genomic_DNA"/>
</dbReference>
<evidence type="ECO:0000313" key="2">
    <source>
        <dbReference type="EMBL" id="TPX13206.1"/>
    </source>
</evidence>
<proteinExistence type="predicted"/>
<accession>A0A507B2A4</accession>
<evidence type="ECO:0000313" key="3">
    <source>
        <dbReference type="Proteomes" id="UP000319257"/>
    </source>
</evidence>
<evidence type="ECO:0008006" key="4">
    <source>
        <dbReference type="Google" id="ProtNLM"/>
    </source>
</evidence>
<organism evidence="2 3">
    <name type="scientific">Thyridium curvatum</name>
    <dbReference type="NCBI Taxonomy" id="1093900"/>
    <lineage>
        <taxon>Eukaryota</taxon>
        <taxon>Fungi</taxon>
        <taxon>Dikarya</taxon>
        <taxon>Ascomycota</taxon>
        <taxon>Pezizomycotina</taxon>
        <taxon>Sordariomycetes</taxon>
        <taxon>Sordariomycetidae</taxon>
        <taxon>Thyridiales</taxon>
        <taxon>Thyridiaceae</taxon>
        <taxon>Thyridium</taxon>
    </lineage>
</organism>
<evidence type="ECO:0000256" key="1">
    <source>
        <dbReference type="SAM" id="MobiDB-lite"/>
    </source>
</evidence>
<feature type="compositionally biased region" description="Acidic residues" evidence="1">
    <location>
        <begin position="178"/>
        <end position="187"/>
    </location>
</feature>
<feature type="compositionally biased region" description="Polar residues" evidence="1">
    <location>
        <begin position="63"/>
        <end position="85"/>
    </location>
</feature>
<dbReference type="OrthoDB" id="4525115at2759"/>
<comment type="caution">
    <text evidence="2">The sequence shown here is derived from an EMBL/GenBank/DDBJ whole genome shotgun (WGS) entry which is preliminary data.</text>
</comment>
<dbReference type="InParanoid" id="A0A507B2A4"/>
<feature type="compositionally biased region" description="Pro residues" evidence="1">
    <location>
        <begin position="132"/>
        <end position="147"/>
    </location>
</feature>
<feature type="compositionally biased region" description="Low complexity" evidence="1">
    <location>
        <begin position="112"/>
        <end position="131"/>
    </location>
</feature>
<keyword evidence="3" id="KW-1185">Reference proteome</keyword>
<protein>
    <recommendedName>
        <fullName evidence="4">Myb-like domain-containing protein</fullName>
    </recommendedName>
</protein>
<gene>
    <name evidence="2" type="ORF">E0L32_006406</name>
</gene>
<dbReference type="Proteomes" id="UP000319257">
    <property type="component" value="Unassembled WGS sequence"/>
</dbReference>
<sequence length="207" mass="22514">MNKNWNDRADKDLFFTILSVKNIGVISGSEWTTIGNHMRSMGYGFTNEGCRQHFQGLRRAQNKVDTSNGTSGDGNSKQLDPTLNPITRRPGPGRGRPRKQPPAPVAGDATAPGQTPQKPQDPQQLQQLQSLPPAPPAPMGPGEPLPQPVHLGVPDALGLEQGDELEEQAAKRQRLDDNTDPSLEDDAILNSLTDHQNQSSVDQYGQE</sequence>
<reference evidence="2 3" key="1">
    <citation type="submission" date="2019-06" db="EMBL/GenBank/DDBJ databases">
        <title>Draft genome sequence of the filamentous fungus Phialemoniopsis curvata isolated from diesel fuel.</title>
        <authorList>
            <person name="Varaljay V.A."/>
            <person name="Lyon W.J."/>
            <person name="Crouch A.L."/>
            <person name="Drake C.E."/>
            <person name="Hollomon J.M."/>
            <person name="Nadeau L.J."/>
            <person name="Nunn H.S."/>
            <person name="Stevenson B.S."/>
            <person name="Bojanowski C.L."/>
            <person name="Crookes-Goodson W.J."/>
        </authorList>
    </citation>
    <scope>NUCLEOTIDE SEQUENCE [LARGE SCALE GENOMIC DNA]</scope>
    <source>
        <strain evidence="2 3">D216</strain>
    </source>
</reference>
<name>A0A507B2A4_9PEZI</name>